<proteinExistence type="predicted"/>
<comment type="caution">
    <text evidence="2">The sequence shown here is derived from an EMBL/GenBank/DDBJ whole genome shotgun (WGS) entry which is preliminary data.</text>
</comment>
<evidence type="ECO:0000313" key="3">
    <source>
        <dbReference type="Proteomes" id="UP000631114"/>
    </source>
</evidence>
<gene>
    <name evidence="2" type="ORF">IFM89_005612</name>
</gene>
<evidence type="ECO:0000313" key="2">
    <source>
        <dbReference type="EMBL" id="KAF9604286.1"/>
    </source>
</evidence>
<protein>
    <submittedName>
        <fullName evidence="2">Uncharacterized protein</fullName>
    </submittedName>
</protein>
<dbReference type="OrthoDB" id="27483at2759"/>
<organism evidence="2 3">
    <name type="scientific">Coptis chinensis</name>
    <dbReference type="NCBI Taxonomy" id="261450"/>
    <lineage>
        <taxon>Eukaryota</taxon>
        <taxon>Viridiplantae</taxon>
        <taxon>Streptophyta</taxon>
        <taxon>Embryophyta</taxon>
        <taxon>Tracheophyta</taxon>
        <taxon>Spermatophyta</taxon>
        <taxon>Magnoliopsida</taxon>
        <taxon>Ranunculales</taxon>
        <taxon>Ranunculaceae</taxon>
        <taxon>Coptidoideae</taxon>
        <taxon>Coptis</taxon>
    </lineage>
</organism>
<keyword evidence="3" id="KW-1185">Reference proteome</keyword>
<dbReference type="Proteomes" id="UP000631114">
    <property type="component" value="Unassembled WGS sequence"/>
</dbReference>
<dbReference type="EMBL" id="JADFTS010000005">
    <property type="protein sequence ID" value="KAF9604286.1"/>
    <property type="molecule type" value="Genomic_DNA"/>
</dbReference>
<dbReference type="AlphaFoldDB" id="A0A835LYN1"/>
<sequence>MLLCSSPSLQDKVQLLFNNVIGKVLYLTVRREKYLVVAAVRFVCTIISRHYRENCKVRGSVNAVDPRKRIDECALEKEEKDYFNEDSDEEDSTSAQSSHIRKQEAQPISNRIRFSLRPIPGRLVDYDDDDDEEEKELGKKQRLDKTLSNNVHATSPSTCSFSSFMKGDFVLKHNITKFSDRDNNSNEKTIEKKVQIQEAVLIACPIFADTRQASEEVSPLLVPNGGNKSSLEMAANGAIVAGSEPYSVR</sequence>
<evidence type="ECO:0000256" key="1">
    <source>
        <dbReference type="SAM" id="MobiDB-lite"/>
    </source>
</evidence>
<accession>A0A835LYN1</accession>
<feature type="region of interest" description="Disordered" evidence="1">
    <location>
        <begin position="81"/>
        <end position="106"/>
    </location>
</feature>
<name>A0A835LYN1_9MAGN</name>
<reference evidence="2 3" key="1">
    <citation type="submission" date="2020-10" db="EMBL/GenBank/DDBJ databases">
        <title>The Coptis chinensis genome and diversification of protoberbering-type alkaloids.</title>
        <authorList>
            <person name="Wang B."/>
            <person name="Shu S."/>
            <person name="Song C."/>
            <person name="Liu Y."/>
        </authorList>
    </citation>
    <scope>NUCLEOTIDE SEQUENCE [LARGE SCALE GENOMIC DNA]</scope>
    <source>
        <strain evidence="2">HL-2020</strain>
        <tissue evidence="2">Leaf</tissue>
    </source>
</reference>